<evidence type="ECO:0000256" key="1">
    <source>
        <dbReference type="SAM" id="SignalP"/>
    </source>
</evidence>
<proteinExistence type="predicted"/>
<feature type="signal peptide" evidence="1">
    <location>
        <begin position="1"/>
        <end position="18"/>
    </location>
</feature>
<dbReference type="EMBL" id="HBER01016361">
    <property type="protein sequence ID" value="CAD8533013.1"/>
    <property type="molecule type" value="Transcribed_RNA"/>
</dbReference>
<feature type="chain" id="PRO_5031354701" description="Fe2OG dioxygenase domain-containing protein" evidence="1">
    <location>
        <begin position="19"/>
        <end position="300"/>
    </location>
</feature>
<organism evidence="2">
    <name type="scientific">Calcidiscus leptoporus</name>
    <dbReference type="NCBI Taxonomy" id="127549"/>
    <lineage>
        <taxon>Eukaryota</taxon>
        <taxon>Haptista</taxon>
        <taxon>Haptophyta</taxon>
        <taxon>Prymnesiophyceae</taxon>
        <taxon>Coccolithales</taxon>
        <taxon>Calcidiscaceae</taxon>
        <taxon>Calcidiscus</taxon>
    </lineage>
</organism>
<keyword evidence="1" id="KW-0732">Signal</keyword>
<sequence length="300" mass="32584">MPCWQPLLALVGCGRVAAFGASNVDYVSGNLQLGTFVMIGIRPCQVYDVEQFQPCPTEEGEEEWMWTKDDFERQLSESAEVLPKHDEDARASAAAKRSVGARTARLGSAVWAVDRVISPSNASALINVLEAKCAWISNPTSNRSSCELPLSDSPAARQAITDFARFWGIHVRSDFIPATRYPSGFRGWPDLHTDEHEISGVVYLNDSPAGTGELLFPNAGLSIAPEAGKLVTWMTPSDNVGRGTLLHTVGRMAEDGPPRYALQLQGVKTERGDGEPPSGSFASPILRQYDLVPEGKLVKK</sequence>
<dbReference type="AlphaFoldDB" id="A0A7S0NU08"/>
<dbReference type="Gene3D" id="2.60.120.620">
    <property type="entry name" value="q2cbj1_9rhob like domain"/>
    <property type="match status" value="1"/>
</dbReference>
<name>A0A7S0NU08_9EUKA</name>
<protein>
    <recommendedName>
        <fullName evidence="3">Fe2OG dioxygenase domain-containing protein</fullName>
    </recommendedName>
</protein>
<gene>
    <name evidence="2" type="ORF">CLEP1334_LOCUS8268</name>
</gene>
<evidence type="ECO:0000313" key="2">
    <source>
        <dbReference type="EMBL" id="CAD8533013.1"/>
    </source>
</evidence>
<reference evidence="2" key="1">
    <citation type="submission" date="2021-01" db="EMBL/GenBank/DDBJ databases">
        <authorList>
            <person name="Corre E."/>
            <person name="Pelletier E."/>
            <person name="Niang G."/>
            <person name="Scheremetjew M."/>
            <person name="Finn R."/>
            <person name="Kale V."/>
            <person name="Holt S."/>
            <person name="Cochrane G."/>
            <person name="Meng A."/>
            <person name="Brown T."/>
            <person name="Cohen L."/>
        </authorList>
    </citation>
    <scope>NUCLEOTIDE SEQUENCE</scope>
    <source>
        <strain evidence="2">RCC1130</strain>
    </source>
</reference>
<accession>A0A7S0NU08</accession>
<evidence type="ECO:0008006" key="3">
    <source>
        <dbReference type="Google" id="ProtNLM"/>
    </source>
</evidence>